<dbReference type="AlphaFoldDB" id="A0A2R4G1N3"/>
<evidence type="ECO:0000259" key="2">
    <source>
        <dbReference type="Pfam" id="PF00496"/>
    </source>
</evidence>
<gene>
    <name evidence="3" type="ORF">C8077_01645</name>
</gene>
<dbReference type="GO" id="GO:1904680">
    <property type="term" value="F:peptide transmembrane transporter activity"/>
    <property type="evidence" value="ECO:0007669"/>
    <property type="project" value="TreeGrafter"/>
</dbReference>
<dbReference type="Proteomes" id="UP000241454">
    <property type="component" value="Chromosome"/>
</dbReference>
<dbReference type="InterPro" id="IPR000914">
    <property type="entry name" value="SBP_5_dom"/>
</dbReference>
<dbReference type="Gene3D" id="3.90.76.10">
    <property type="entry name" value="Dipeptide-binding Protein, Domain 1"/>
    <property type="match status" value="1"/>
</dbReference>
<sequence>MSPKEKDMMRSRTWKRVLAAVCAGVAAVSMAACGGGTNNTAKDGVIINSVMNSTSQASLNYNPFSSTALTGVVGALYEPLFYMNNLKDDPTKLEPLMGKSYTISDDAKTIDVTIRDGEKWSDGKPYTAEDVAYTFNLLNTNKALNTSGFAGSAKVLSDTEVRITLDKPESVNALSYLSGTMIVPKHVWEKIDDPVTYTNKDAVGSGPFTVKGGNFSPTAYTFKKNPYYWDEGKPEIDGVRYVLITGGTQASQNALTAGDVDWMSAIFPNMDDVLSGYPDIKTVNVPSSQMAFMTCSNKELGCSGPTTDPAVRKAIYYALDRNQINKLALNGQYSELAGSLYPYGQFTKYASDDVPDSPIPGKGRTDEAVKILEDAGYTKGDDGIYQKDGVKLSIKVAVMSDVSDWINAINVASQQLKKIGIDLHADQMSSNEWTQAMQQGQFEMSIYGLWVAGAEPWMFYNQFYATANTAAVGKSAWPNYARYSNKTVDDALNVINTTTDVATKKSEYEKIQTQVFEDMPYIPILRQSGLSEMWSDKVTGWPTNDNVYANPQTWANPDLGIVLKNLKVKK</sequence>
<dbReference type="PANTHER" id="PTHR30290">
    <property type="entry name" value="PERIPLASMIC BINDING COMPONENT OF ABC TRANSPORTER"/>
    <property type="match status" value="1"/>
</dbReference>
<feature type="domain" description="Solute-binding protein family 5" evidence="2">
    <location>
        <begin position="92"/>
        <end position="469"/>
    </location>
</feature>
<dbReference type="CDD" id="cd08509">
    <property type="entry name" value="PBP2_TmCBP_oligosaccharides_like"/>
    <property type="match status" value="1"/>
</dbReference>
<evidence type="ECO:0000313" key="4">
    <source>
        <dbReference type="Proteomes" id="UP000241454"/>
    </source>
</evidence>
<evidence type="ECO:0000256" key="1">
    <source>
        <dbReference type="SAM" id="SignalP"/>
    </source>
</evidence>
<accession>A0A2R4G1N3</accession>
<evidence type="ECO:0000313" key="3">
    <source>
        <dbReference type="EMBL" id="AVT44754.1"/>
    </source>
</evidence>
<reference evidence="3 4" key="1">
    <citation type="submission" date="2018-03" db="EMBL/GenBank/DDBJ databases">
        <authorList>
            <person name="Keele B.F."/>
        </authorList>
    </citation>
    <scope>NUCLEOTIDE SEQUENCE [LARGE SCALE GENOMIC DNA]</scope>
    <source>
        <strain evidence="3 4">1-11</strain>
    </source>
</reference>
<protein>
    <recommendedName>
        <fullName evidence="2">Solute-binding protein family 5 domain-containing protein</fullName>
    </recommendedName>
</protein>
<dbReference type="PROSITE" id="PS51257">
    <property type="entry name" value="PROKAR_LIPOPROTEIN"/>
    <property type="match status" value="1"/>
</dbReference>
<dbReference type="GO" id="GO:0042597">
    <property type="term" value="C:periplasmic space"/>
    <property type="evidence" value="ECO:0007669"/>
    <property type="project" value="UniProtKB-ARBA"/>
</dbReference>
<name>A0A2R4G1N3_BIFAD</name>
<proteinExistence type="predicted"/>
<dbReference type="InterPro" id="IPR030678">
    <property type="entry name" value="Peptide/Ni-bd"/>
</dbReference>
<keyword evidence="1" id="KW-0732">Signal</keyword>
<feature type="signal peptide" evidence="1">
    <location>
        <begin position="1"/>
        <end position="31"/>
    </location>
</feature>
<dbReference type="InterPro" id="IPR039424">
    <property type="entry name" value="SBP_5"/>
</dbReference>
<dbReference type="EMBL" id="CP028341">
    <property type="protein sequence ID" value="AVT44754.1"/>
    <property type="molecule type" value="Genomic_DNA"/>
</dbReference>
<organism evidence="3 4">
    <name type="scientific">Bifidobacterium adolescentis</name>
    <dbReference type="NCBI Taxonomy" id="1680"/>
    <lineage>
        <taxon>Bacteria</taxon>
        <taxon>Bacillati</taxon>
        <taxon>Actinomycetota</taxon>
        <taxon>Actinomycetes</taxon>
        <taxon>Bifidobacteriales</taxon>
        <taxon>Bifidobacteriaceae</taxon>
        <taxon>Bifidobacterium</taxon>
    </lineage>
</organism>
<dbReference type="SUPFAM" id="SSF53850">
    <property type="entry name" value="Periplasmic binding protein-like II"/>
    <property type="match status" value="1"/>
</dbReference>
<dbReference type="PIRSF" id="PIRSF002741">
    <property type="entry name" value="MppA"/>
    <property type="match status" value="1"/>
</dbReference>
<dbReference type="GO" id="GO:0015833">
    <property type="term" value="P:peptide transport"/>
    <property type="evidence" value="ECO:0007669"/>
    <property type="project" value="TreeGrafter"/>
</dbReference>
<dbReference type="GO" id="GO:0043190">
    <property type="term" value="C:ATP-binding cassette (ABC) transporter complex"/>
    <property type="evidence" value="ECO:0007669"/>
    <property type="project" value="InterPro"/>
</dbReference>
<dbReference type="Gene3D" id="3.10.105.10">
    <property type="entry name" value="Dipeptide-binding Protein, Domain 3"/>
    <property type="match status" value="1"/>
</dbReference>
<dbReference type="PANTHER" id="PTHR30290:SF82">
    <property type="entry name" value="ABC-TYPE DIPEPTIDE_OLIGOPEPTIDE TRANSPORT SYSTEM, PERIPLASMIC COMPONENT"/>
    <property type="match status" value="1"/>
</dbReference>
<feature type="chain" id="PRO_5015302072" description="Solute-binding protein family 5 domain-containing protein" evidence="1">
    <location>
        <begin position="32"/>
        <end position="570"/>
    </location>
</feature>
<dbReference type="Pfam" id="PF00496">
    <property type="entry name" value="SBP_bac_5"/>
    <property type="match status" value="1"/>
</dbReference>
<dbReference type="Gene3D" id="3.40.190.10">
    <property type="entry name" value="Periplasmic binding protein-like II"/>
    <property type="match status" value="1"/>
</dbReference>